<name>A0AAD8V8A4_9PEZI</name>
<accession>A0AAD8V8A4</accession>
<gene>
    <name evidence="1" type="ORF">LY79DRAFT_547173</name>
</gene>
<reference evidence="1" key="1">
    <citation type="submission" date="2021-06" db="EMBL/GenBank/DDBJ databases">
        <title>Comparative genomics, transcriptomics and evolutionary studies reveal genomic signatures of adaptation to plant cell wall in hemibiotrophic fungi.</title>
        <authorList>
            <consortium name="DOE Joint Genome Institute"/>
            <person name="Baroncelli R."/>
            <person name="Diaz J.F."/>
            <person name="Benocci T."/>
            <person name="Peng M."/>
            <person name="Battaglia E."/>
            <person name="Haridas S."/>
            <person name="Andreopoulos W."/>
            <person name="Labutti K."/>
            <person name="Pangilinan J."/>
            <person name="Floch G.L."/>
            <person name="Makela M.R."/>
            <person name="Henrissat B."/>
            <person name="Grigoriev I.V."/>
            <person name="Crouch J.A."/>
            <person name="De Vries R.P."/>
            <person name="Sukno S.A."/>
            <person name="Thon M.R."/>
        </authorList>
    </citation>
    <scope>NUCLEOTIDE SEQUENCE</scope>
    <source>
        <strain evidence="1">CBS 125086</strain>
    </source>
</reference>
<dbReference type="RefSeq" id="XP_060416297.1">
    <property type="nucleotide sequence ID" value="XM_060557297.1"/>
</dbReference>
<protein>
    <submittedName>
        <fullName evidence="1">Uncharacterized protein</fullName>
    </submittedName>
</protein>
<organism evidence="1 2">
    <name type="scientific">Colletotrichum navitas</name>
    <dbReference type="NCBI Taxonomy" id="681940"/>
    <lineage>
        <taxon>Eukaryota</taxon>
        <taxon>Fungi</taxon>
        <taxon>Dikarya</taxon>
        <taxon>Ascomycota</taxon>
        <taxon>Pezizomycotina</taxon>
        <taxon>Sordariomycetes</taxon>
        <taxon>Hypocreomycetidae</taxon>
        <taxon>Glomerellales</taxon>
        <taxon>Glomerellaceae</taxon>
        <taxon>Colletotrichum</taxon>
        <taxon>Colletotrichum graminicola species complex</taxon>
    </lineage>
</organism>
<evidence type="ECO:0000313" key="2">
    <source>
        <dbReference type="Proteomes" id="UP001230504"/>
    </source>
</evidence>
<keyword evidence="2" id="KW-1185">Reference proteome</keyword>
<dbReference type="Proteomes" id="UP001230504">
    <property type="component" value="Unassembled WGS sequence"/>
</dbReference>
<dbReference type="EMBL" id="JAHLJV010000016">
    <property type="protein sequence ID" value="KAK1595250.1"/>
    <property type="molecule type" value="Genomic_DNA"/>
</dbReference>
<dbReference type="GeneID" id="85441537"/>
<comment type="caution">
    <text evidence="1">The sequence shown here is derived from an EMBL/GenBank/DDBJ whole genome shotgun (WGS) entry which is preliminary data.</text>
</comment>
<dbReference type="AlphaFoldDB" id="A0AAD8V8A4"/>
<proteinExistence type="predicted"/>
<sequence length="55" mass="6023">MPRMTDVLGPGYPADSSSPWAGFRAFCLASSPSPRLQYAHVPSIFLVLPEYLIPD</sequence>
<evidence type="ECO:0000313" key="1">
    <source>
        <dbReference type="EMBL" id="KAK1595250.1"/>
    </source>
</evidence>